<evidence type="ECO:0000256" key="1">
    <source>
        <dbReference type="ARBA" id="ARBA00022723"/>
    </source>
</evidence>
<dbReference type="InterPro" id="IPR004843">
    <property type="entry name" value="Calcineurin-like_PHP"/>
</dbReference>
<keyword evidence="7" id="KW-1185">Reference proteome</keyword>
<dbReference type="Gene3D" id="3.60.21.10">
    <property type="match status" value="1"/>
</dbReference>
<dbReference type="EMBL" id="JAXAFJ010000010">
    <property type="protein sequence ID" value="MDX6807287.1"/>
    <property type="molecule type" value="Genomic_DNA"/>
</dbReference>
<organism evidence="6 7">
    <name type="scientific">Terrihabitans rhizophilus</name>
    <dbReference type="NCBI Taxonomy" id="3092662"/>
    <lineage>
        <taxon>Bacteria</taxon>
        <taxon>Pseudomonadati</taxon>
        <taxon>Pseudomonadota</taxon>
        <taxon>Alphaproteobacteria</taxon>
        <taxon>Hyphomicrobiales</taxon>
        <taxon>Terrihabitans</taxon>
    </lineage>
</organism>
<accession>A0ABU4RR52</accession>
<dbReference type="Pfam" id="PF00149">
    <property type="entry name" value="Metallophos"/>
    <property type="match status" value="1"/>
</dbReference>
<feature type="domain" description="Calcineurin-like phosphoesterase" evidence="5">
    <location>
        <begin position="3"/>
        <end position="194"/>
    </location>
</feature>
<dbReference type="Proteomes" id="UP001274321">
    <property type="component" value="Unassembled WGS sequence"/>
</dbReference>
<keyword evidence="3" id="KW-0408">Iron</keyword>
<dbReference type="PANTHER" id="PTHR42988:SF2">
    <property type="entry name" value="CYCLIC NUCLEOTIDE PHOSPHODIESTERASE CBUA0032-RELATED"/>
    <property type="match status" value="1"/>
</dbReference>
<protein>
    <submittedName>
        <fullName evidence="6">Metallophosphoesterase</fullName>
    </submittedName>
</protein>
<reference evidence="6 7" key="1">
    <citation type="submission" date="2023-11" db="EMBL/GenBank/DDBJ databases">
        <authorList>
            <person name="Bao R."/>
        </authorList>
    </citation>
    <scope>NUCLEOTIDE SEQUENCE [LARGE SCALE GENOMIC DNA]</scope>
    <source>
        <strain evidence="6 7">PJ23</strain>
    </source>
</reference>
<proteinExistence type="inferred from homology"/>
<gene>
    <name evidence="6" type="ORF">SCD90_14535</name>
</gene>
<dbReference type="PANTHER" id="PTHR42988">
    <property type="entry name" value="PHOSPHOHYDROLASE"/>
    <property type="match status" value="1"/>
</dbReference>
<dbReference type="RefSeq" id="WP_319845416.1">
    <property type="nucleotide sequence ID" value="NZ_JAXAFJ010000010.1"/>
</dbReference>
<comment type="similarity">
    <text evidence="4">Belongs to the cyclic nucleotide phosphodiesterase class-III family.</text>
</comment>
<evidence type="ECO:0000256" key="3">
    <source>
        <dbReference type="ARBA" id="ARBA00023004"/>
    </source>
</evidence>
<dbReference type="InterPro" id="IPR029052">
    <property type="entry name" value="Metallo-depent_PP-like"/>
</dbReference>
<dbReference type="CDD" id="cd07400">
    <property type="entry name" value="MPP_1"/>
    <property type="match status" value="1"/>
</dbReference>
<evidence type="ECO:0000313" key="7">
    <source>
        <dbReference type="Proteomes" id="UP001274321"/>
    </source>
</evidence>
<evidence type="ECO:0000313" key="6">
    <source>
        <dbReference type="EMBL" id="MDX6807287.1"/>
    </source>
</evidence>
<keyword evidence="1" id="KW-0479">Metal-binding</keyword>
<dbReference type="InterPro" id="IPR050884">
    <property type="entry name" value="CNP_phosphodiesterase-III"/>
</dbReference>
<evidence type="ECO:0000256" key="4">
    <source>
        <dbReference type="ARBA" id="ARBA00025742"/>
    </source>
</evidence>
<dbReference type="SUPFAM" id="SSF56300">
    <property type="entry name" value="Metallo-dependent phosphatases"/>
    <property type="match status" value="1"/>
</dbReference>
<comment type="caution">
    <text evidence="6">The sequence shown here is derived from an EMBL/GenBank/DDBJ whole genome shotgun (WGS) entry which is preliminary data.</text>
</comment>
<name>A0ABU4RR52_9HYPH</name>
<evidence type="ECO:0000259" key="5">
    <source>
        <dbReference type="Pfam" id="PF00149"/>
    </source>
</evidence>
<sequence>MTRLAHVSDLHFGRTDPVVVDALREEIRADAPDMVVVSGDLTQSATPDEFRQAKAFLDSLGRPVFAVPGNHDIPPTNLWERFTDPYKRWRRYYSDAKEPVWCNDEVALLGINTARRIGWHWNWAYGRITKDQLEDLEHRLAALPKGVVRIVVAHHPFLPPEKAPDTKLVGRVDRALELFARHDVRIVVAGHLHRAYSRLAKAGSGSGVMVVQAGTATSTRLRDEANAYNRFLVTEGVVSMETRVWNGASWETGFTSANLLAPQPDTVKEVVAEPGPGVAKVTESAG</sequence>
<keyword evidence="2" id="KW-0378">Hydrolase</keyword>
<evidence type="ECO:0000256" key="2">
    <source>
        <dbReference type="ARBA" id="ARBA00022801"/>
    </source>
</evidence>